<dbReference type="GO" id="GO:0003677">
    <property type="term" value="F:DNA binding"/>
    <property type="evidence" value="ECO:0007669"/>
    <property type="project" value="InterPro"/>
</dbReference>
<dbReference type="AlphaFoldDB" id="A0A3B0X477"/>
<dbReference type="EMBL" id="UOFG01000079">
    <property type="protein sequence ID" value="VAW59400.1"/>
    <property type="molecule type" value="Genomic_DNA"/>
</dbReference>
<protein>
    <recommendedName>
        <fullName evidence="1">HTH cro/C1-type domain-containing protein</fullName>
    </recommendedName>
</protein>
<reference evidence="2" key="1">
    <citation type="submission" date="2018-06" db="EMBL/GenBank/DDBJ databases">
        <authorList>
            <person name="Zhirakovskaya E."/>
        </authorList>
    </citation>
    <scope>NUCLEOTIDE SEQUENCE</scope>
</reference>
<dbReference type="PROSITE" id="PS50943">
    <property type="entry name" value="HTH_CROC1"/>
    <property type="match status" value="1"/>
</dbReference>
<evidence type="ECO:0000259" key="1">
    <source>
        <dbReference type="PROSITE" id="PS50943"/>
    </source>
</evidence>
<proteinExistence type="predicted"/>
<sequence>MSITTQLLAQIIELARRKGLRQKDLAERAGLSAEALSRAKKAGDMHLSSLQKLAGIVGLQLCLGPDEPLMNKINSASLFK</sequence>
<dbReference type="Pfam" id="PF13443">
    <property type="entry name" value="HTH_26"/>
    <property type="match status" value="1"/>
</dbReference>
<dbReference type="InterPro" id="IPR010982">
    <property type="entry name" value="Lambda_DNA-bd_dom_sf"/>
</dbReference>
<accession>A0A3B0X477</accession>
<dbReference type="InterPro" id="IPR001387">
    <property type="entry name" value="Cro/C1-type_HTH"/>
</dbReference>
<name>A0A3B0X477_9ZZZZ</name>
<dbReference type="SUPFAM" id="SSF47413">
    <property type="entry name" value="lambda repressor-like DNA-binding domains"/>
    <property type="match status" value="1"/>
</dbReference>
<organism evidence="2">
    <name type="scientific">hydrothermal vent metagenome</name>
    <dbReference type="NCBI Taxonomy" id="652676"/>
    <lineage>
        <taxon>unclassified sequences</taxon>
        <taxon>metagenomes</taxon>
        <taxon>ecological metagenomes</taxon>
    </lineage>
</organism>
<evidence type="ECO:0000313" key="2">
    <source>
        <dbReference type="EMBL" id="VAW59400.1"/>
    </source>
</evidence>
<dbReference type="Gene3D" id="1.10.260.40">
    <property type="entry name" value="lambda repressor-like DNA-binding domains"/>
    <property type="match status" value="1"/>
</dbReference>
<feature type="domain" description="HTH cro/C1-type" evidence="1">
    <location>
        <begin position="11"/>
        <end position="38"/>
    </location>
</feature>
<gene>
    <name evidence="2" type="ORF">MNBD_GAMMA11-1116</name>
</gene>